<feature type="domain" description="Thioredoxin" evidence="6">
    <location>
        <begin position="1"/>
        <end position="163"/>
    </location>
</feature>
<dbReference type="InterPro" id="IPR013766">
    <property type="entry name" value="Thioredoxin_domain"/>
</dbReference>
<reference evidence="7 8" key="1">
    <citation type="submission" date="2016-10" db="EMBL/GenBank/DDBJ databases">
        <authorList>
            <person name="de Groot N.N."/>
        </authorList>
    </citation>
    <scope>NUCLEOTIDE SEQUENCE [LARGE SCALE GENOMIC DNA]</scope>
    <source>
        <strain evidence="7 8">NP_1H</strain>
    </source>
</reference>
<keyword evidence="2 5" id="KW-0575">Peroxidase</keyword>
<keyword evidence="3 5" id="KW-0560">Oxidoreductase</keyword>
<dbReference type="EMBL" id="FNDT01000006">
    <property type="protein sequence ID" value="SDI11274.1"/>
    <property type="molecule type" value="Genomic_DNA"/>
</dbReference>
<evidence type="ECO:0000256" key="4">
    <source>
        <dbReference type="PIRSR" id="PIRSR000303-1"/>
    </source>
</evidence>
<proteinExistence type="inferred from homology"/>
<dbReference type="GO" id="GO:0034599">
    <property type="term" value="P:cellular response to oxidative stress"/>
    <property type="evidence" value="ECO:0007669"/>
    <property type="project" value="TreeGrafter"/>
</dbReference>
<dbReference type="InterPro" id="IPR029759">
    <property type="entry name" value="GPX_AS"/>
</dbReference>
<feature type="active site" evidence="4">
    <location>
        <position position="38"/>
    </location>
</feature>
<dbReference type="PROSITE" id="PS51355">
    <property type="entry name" value="GLUTATHIONE_PEROXID_3"/>
    <property type="match status" value="1"/>
</dbReference>
<organism evidence="7 8">
    <name type="scientific">Arthrobacter subterraneus</name>
    <dbReference type="NCBI Taxonomy" id="335973"/>
    <lineage>
        <taxon>Bacteria</taxon>
        <taxon>Bacillati</taxon>
        <taxon>Actinomycetota</taxon>
        <taxon>Actinomycetes</taxon>
        <taxon>Micrococcales</taxon>
        <taxon>Micrococcaceae</taxon>
        <taxon>Arthrobacter</taxon>
    </lineage>
</organism>
<gene>
    <name evidence="7" type="ORF">SAMN04488693_10657</name>
</gene>
<dbReference type="PRINTS" id="PR01011">
    <property type="entry name" value="GLUTPROXDASE"/>
</dbReference>
<evidence type="ECO:0000259" key="6">
    <source>
        <dbReference type="PROSITE" id="PS51352"/>
    </source>
</evidence>
<dbReference type="PROSITE" id="PS51352">
    <property type="entry name" value="THIOREDOXIN_2"/>
    <property type="match status" value="1"/>
</dbReference>
<keyword evidence="8" id="KW-1185">Reference proteome</keyword>
<dbReference type="InterPro" id="IPR036249">
    <property type="entry name" value="Thioredoxin-like_sf"/>
</dbReference>
<comment type="similarity">
    <text evidence="1 5">Belongs to the glutathione peroxidase family.</text>
</comment>
<evidence type="ECO:0000256" key="2">
    <source>
        <dbReference type="ARBA" id="ARBA00022559"/>
    </source>
</evidence>
<protein>
    <recommendedName>
        <fullName evidence="5">Glutathione peroxidase</fullName>
    </recommendedName>
</protein>
<dbReference type="PANTHER" id="PTHR11592">
    <property type="entry name" value="GLUTATHIONE PEROXIDASE"/>
    <property type="match status" value="1"/>
</dbReference>
<dbReference type="CDD" id="cd00340">
    <property type="entry name" value="GSH_Peroxidase"/>
    <property type="match status" value="1"/>
</dbReference>
<dbReference type="STRING" id="335973.SAMN04488693_10657"/>
<dbReference type="InterPro" id="IPR000889">
    <property type="entry name" value="Glutathione_peroxidase"/>
</dbReference>
<dbReference type="AlphaFoldDB" id="A0A1G8HXD3"/>
<dbReference type="Proteomes" id="UP000199258">
    <property type="component" value="Unassembled WGS sequence"/>
</dbReference>
<dbReference type="Gene3D" id="3.40.30.10">
    <property type="entry name" value="Glutaredoxin"/>
    <property type="match status" value="1"/>
</dbReference>
<dbReference type="PROSITE" id="PS00460">
    <property type="entry name" value="GLUTATHIONE_PEROXID_1"/>
    <property type="match status" value="1"/>
</dbReference>
<evidence type="ECO:0000256" key="1">
    <source>
        <dbReference type="ARBA" id="ARBA00006926"/>
    </source>
</evidence>
<name>A0A1G8HXD3_9MICC</name>
<dbReference type="Pfam" id="PF00255">
    <property type="entry name" value="GSHPx"/>
    <property type="match status" value="1"/>
</dbReference>
<dbReference type="PIRSF" id="PIRSF000303">
    <property type="entry name" value="Glutathion_perox"/>
    <property type="match status" value="1"/>
</dbReference>
<evidence type="ECO:0000313" key="8">
    <source>
        <dbReference type="Proteomes" id="UP000199258"/>
    </source>
</evidence>
<dbReference type="FunFam" id="3.40.30.10:FF:000010">
    <property type="entry name" value="Glutathione peroxidase"/>
    <property type="match status" value="1"/>
</dbReference>
<evidence type="ECO:0000256" key="3">
    <source>
        <dbReference type="ARBA" id="ARBA00023002"/>
    </source>
</evidence>
<dbReference type="GO" id="GO:0004601">
    <property type="term" value="F:peroxidase activity"/>
    <property type="evidence" value="ECO:0007669"/>
    <property type="project" value="UniProtKB-KW"/>
</dbReference>
<dbReference type="PANTHER" id="PTHR11592:SF40">
    <property type="entry name" value="THIOREDOXIN_GLUTATHIONE PEROXIDASE BTUE"/>
    <property type="match status" value="1"/>
</dbReference>
<sequence>MPQQNLHDIPLTMIDGTERTFGDFEGKTVLVVNVASQCGFTPQYAALESLYRTYADQGLVVLGVPSNQFMAQEPGTEEDIQAFCSMNFGVTFPLTTKTDVRGRNQHPLYAELTRFRTGLLPGFVKWNFEKFLVNDAGSVVARFPPTVEPDAPEVVAEIEKALQS</sequence>
<dbReference type="SUPFAM" id="SSF52833">
    <property type="entry name" value="Thioredoxin-like"/>
    <property type="match status" value="1"/>
</dbReference>
<evidence type="ECO:0000313" key="7">
    <source>
        <dbReference type="EMBL" id="SDI11274.1"/>
    </source>
</evidence>
<accession>A0A1G8HXD3</accession>
<evidence type="ECO:0000256" key="5">
    <source>
        <dbReference type="RuleBase" id="RU000499"/>
    </source>
</evidence>